<reference evidence="4" key="1">
    <citation type="submission" date="2018-06" db="EMBL/GenBank/DDBJ databases">
        <authorList>
            <person name="Zhirakovskaya E."/>
        </authorList>
    </citation>
    <scope>NUCLEOTIDE SEQUENCE</scope>
</reference>
<dbReference type="EMBL" id="UOEU01000331">
    <property type="protein sequence ID" value="VAW32186.1"/>
    <property type="molecule type" value="Genomic_DNA"/>
</dbReference>
<protein>
    <recommendedName>
        <fullName evidence="3">LysM domain-containing protein</fullName>
    </recommendedName>
</protein>
<name>A0A3B0VJA2_9ZZZZ</name>
<accession>A0A3B0VJA2</accession>
<dbReference type="InterPro" id="IPR018392">
    <property type="entry name" value="LysM"/>
</dbReference>
<feature type="region of interest" description="Disordered" evidence="1">
    <location>
        <begin position="86"/>
        <end position="118"/>
    </location>
</feature>
<dbReference type="SMART" id="SM00257">
    <property type="entry name" value="LysM"/>
    <property type="match status" value="1"/>
</dbReference>
<keyword evidence="2" id="KW-1133">Transmembrane helix</keyword>
<keyword evidence="2" id="KW-0812">Transmembrane</keyword>
<organism evidence="4">
    <name type="scientific">hydrothermal vent metagenome</name>
    <dbReference type="NCBI Taxonomy" id="652676"/>
    <lineage>
        <taxon>unclassified sequences</taxon>
        <taxon>metagenomes</taxon>
        <taxon>ecological metagenomes</taxon>
    </lineage>
</organism>
<sequence length="419" mass="45311">MLHKLTTRSTTRWQLKKLRSLFSLNYAGVYQKLYAAAAKLVEAKAVRVTRLCLRQVQASAICMVAIIFIITAVACNQTKPPELVTLPPTTTPILPTQNAPIGRPETADTNTPTSTVTETPTATFTTYTIQPGDTLVTIGNRFAISVEELTEANDLSNPNAISAGQTLIIPEQAMEETAVLPTDTPESTATPPAESTVESEASEGETAVPPADLEPTGRLELTHPLTLVIEESGVITVEIIADPELAQIGEHEPHVTGVIRVETSYADGERAHYEQTIELFPLMSAELNAPAFTVSPSGGDNVRLPRVISTSLPAVWTWDIIATTPGESQIITLNLYKESEDENSIPILTNSISRNIQVLAKSRWSQIVDGLADNVLLLLGTGGPLGLLLAYATYRASKENERLKQEVGNLKRKQTKGKL</sequence>
<proteinExistence type="predicted"/>
<feature type="compositionally biased region" description="Low complexity" evidence="1">
    <location>
        <begin position="109"/>
        <end position="118"/>
    </location>
</feature>
<feature type="region of interest" description="Disordered" evidence="1">
    <location>
        <begin position="181"/>
        <end position="217"/>
    </location>
</feature>
<dbReference type="AlphaFoldDB" id="A0A3B0VJA2"/>
<dbReference type="Gene3D" id="3.10.350.10">
    <property type="entry name" value="LysM domain"/>
    <property type="match status" value="1"/>
</dbReference>
<evidence type="ECO:0000313" key="4">
    <source>
        <dbReference type="EMBL" id="VAW32186.1"/>
    </source>
</evidence>
<feature type="compositionally biased region" description="Low complexity" evidence="1">
    <location>
        <begin position="86"/>
        <end position="96"/>
    </location>
</feature>
<gene>
    <name evidence="4" type="ORF">MNBD_CHLOROFLEXI01-4591</name>
</gene>
<dbReference type="Pfam" id="PF01476">
    <property type="entry name" value="LysM"/>
    <property type="match status" value="1"/>
</dbReference>
<evidence type="ECO:0000256" key="2">
    <source>
        <dbReference type="SAM" id="Phobius"/>
    </source>
</evidence>
<evidence type="ECO:0000259" key="3">
    <source>
        <dbReference type="PROSITE" id="PS51782"/>
    </source>
</evidence>
<dbReference type="InterPro" id="IPR036779">
    <property type="entry name" value="LysM_dom_sf"/>
</dbReference>
<feature type="domain" description="LysM" evidence="3">
    <location>
        <begin position="125"/>
        <end position="169"/>
    </location>
</feature>
<feature type="transmembrane region" description="Helical" evidence="2">
    <location>
        <begin position="56"/>
        <end position="74"/>
    </location>
</feature>
<keyword evidence="2" id="KW-0472">Membrane</keyword>
<evidence type="ECO:0000256" key="1">
    <source>
        <dbReference type="SAM" id="MobiDB-lite"/>
    </source>
</evidence>
<dbReference type="CDD" id="cd00118">
    <property type="entry name" value="LysM"/>
    <property type="match status" value="1"/>
</dbReference>
<dbReference type="PROSITE" id="PS51782">
    <property type="entry name" value="LYSM"/>
    <property type="match status" value="1"/>
</dbReference>
<dbReference type="SUPFAM" id="SSF54106">
    <property type="entry name" value="LysM domain"/>
    <property type="match status" value="1"/>
</dbReference>